<evidence type="ECO:0000259" key="9">
    <source>
        <dbReference type="PROSITE" id="PS50026"/>
    </source>
</evidence>
<reference evidence="10" key="2">
    <citation type="submission" date="2025-08" db="UniProtKB">
        <authorList>
            <consortium name="Ensembl"/>
        </authorList>
    </citation>
    <scope>IDENTIFICATION</scope>
</reference>
<feature type="transmembrane region" description="Helical" evidence="7">
    <location>
        <begin position="363"/>
        <end position="385"/>
    </location>
</feature>
<evidence type="ECO:0000256" key="4">
    <source>
        <dbReference type="ARBA" id="ARBA00023157"/>
    </source>
</evidence>
<dbReference type="InterPro" id="IPR018097">
    <property type="entry name" value="EGF_Ca-bd_CS"/>
</dbReference>
<dbReference type="SMART" id="SM00042">
    <property type="entry name" value="CUB"/>
    <property type="match status" value="1"/>
</dbReference>
<evidence type="ECO:0000256" key="3">
    <source>
        <dbReference type="ARBA" id="ARBA00022737"/>
    </source>
</evidence>
<reference evidence="10" key="3">
    <citation type="submission" date="2025-09" db="UniProtKB">
        <authorList>
            <consortium name="Ensembl"/>
        </authorList>
    </citation>
    <scope>IDENTIFICATION</scope>
</reference>
<keyword evidence="3" id="KW-0677">Repeat</keyword>
<feature type="compositionally biased region" description="Polar residues" evidence="6">
    <location>
        <begin position="400"/>
        <end position="412"/>
    </location>
</feature>
<dbReference type="InterPro" id="IPR049883">
    <property type="entry name" value="NOTCH1_EGF-like"/>
</dbReference>
<dbReference type="Gene3D" id="2.60.120.290">
    <property type="entry name" value="Spermadhesin, CUB domain"/>
    <property type="match status" value="1"/>
</dbReference>
<dbReference type="PROSITE" id="PS50026">
    <property type="entry name" value="EGF_3"/>
    <property type="match status" value="1"/>
</dbReference>
<dbReference type="InterPro" id="IPR001881">
    <property type="entry name" value="EGF-like_Ca-bd_dom"/>
</dbReference>
<evidence type="ECO:0000259" key="8">
    <source>
        <dbReference type="PROSITE" id="PS01180"/>
    </source>
</evidence>
<dbReference type="InterPro" id="IPR035914">
    <property type="entry name" value="Sperma_CUB_dom_sf"/>
</dbReference>
<keyword evidence="4" id="KW-1015">Disulfide bond</keyword>
<dbReference type="GO" id="GO:0030855">
    <property type="term" value="P:epithelial cell differentiation"/>
    <property type="evidence" value="ECO:0007669"/>
    <property type="project" value="UniProtKB-ARBA"/>
</dbReference>
<reference evidence="10" key="1">
    <citation type="submission" date="2019-06" db="EMBL/GenBank/DDBJ databases">
        <authorList>
            <consortium name="Wellcome Sanger Institute Data Sharing"/>
        </authorList>
    </citation>
    <scope>NUCLEOTIDE SEQUENCE [LARGE SCALE GENOMIC DNA]</scope>
</reference>
<dbReference type="SUPFAM" id="SSF57196">
    <property type="entry name" value="EGF/Laminin"/>
    <property type="match status" value="1"/>
</dbReference>
<evidence type="ECO:0000256" key="6">
    <source>
        <dbReference type="SAM" id="MobiDB-lite"/>
    </source>
</evidence>
<dbReference type="InterPro" id="IPR000742">
    <property type="entry name" value="EGF"/>
</dbReference>
<feature type="compositionally biased region" description="Pro residues" evidence="6">
    <location>
        <begin position="420"/>
        <end position="429"/>
    </location>
</feature>
<dbReference type="AlphaFoldDB" id="A0A672FIJ9"/>
<keyword evidence="7" id="KW-0812">Transmembrane</keyword>
<dbReference type="GO" id="GO:0005509">
    <property type="term" value="F:calcium ion binding"/>
    <property type="evidence" value="ECO:0007669"/>
    <property type="project" value="InterPro"/>
</dbReference>
<dbReference type="CDD" id="cd00054">
    <property type="entry name" value="EGF_CA"/>
    <property type="match status" value="1"/>
</dbReference>
<protein>
    <recommendedName>
        <fullName evidence="12">EGF-like domain-containing protein</fullName>
    </recommendedName>
</protein>
<feature type="domain" description="EGF-like" evidence="9">
    <location>
        <begin position="294"/>
        <end position="329"/>
    </location>
</feature>
<dbReference type="Gene3D" id="2.10.25.10">
    <property type="entry name" value="Laminin"/>
    <property type="match status" value="1"/>
</dbReference>
<dbReference type="Pfam" id="PF07645">
    <property type="entry name" value="EGF_CA"/>
    <property type="match status" value="1"/>
</dbReference>
<dbReference type="SUPFAM" id="SSF49854">
    <property type="entry name" value="Spermadhesin, CUB domain"/>
    <property type="match status" value="1"/>
</dbReference>
<evidence type="ECO:0008006" key="12">
    <source>
        <dbReference type="Google" id="ProtNLM"/>
    </source>
</evidence>
<dbReference type="InterPro" id="IPR000859">
    <property type="entry name" value="CUB_dom"/>
</dbReference>
<proteinExistence type="predicted"/>
<feature type="compositionally biased region" description="Low complexity" evidence="6">
    <location>
        <begin position="210"/>
        <end position="256"/>
    </location>
</feature>
<evidence type="ECO:0000256" key="1">
    <source>
        <dbReference type="ARBA" id="ARBA00022536"/>
    </source>
</evidence>
<accession>A0A672FIJ9</accession>
<feature type="compositionally biased region" description="Polar residues" evidence="6">
    <location>
        <begin position="191"/>
        <end position="209"/>
    </location>
</feature>
<evidence type="ECO:0000256" key="2">
    <source>
        <dbReference type="ARBA" id="ARBA00022729"/>
    </source>
</evidence>
<dbReference type="OMA" id="PDVNECG"/>
<dbReference type="FunFam" id="2.10.25.10:FF:000038">
    <property type="entry name" value="Fibrillin 2"/>
    <property type="match status" value="1"/>
</dbReference>
<dbReference type="Ensembl" id="ENSSFAT00005004667.1">
    <property type="protein sequence ID" value="ENSSFAP00005004380.1"/>
    <property type="gene ID" value="ENSSFAG00005002913.1"/>
</dbReference>
<dbReference type="PROSITE" id="PS01180">
    <property type="entry name" value="CUB"/>
    <property type="match status" value="1"/>
</dbReference>
<feature type="region of interest" description="Disordered" evidence="6">
    <location>
        <begin position="400"/>
        <end position="471"/>
    </location>
</feature>
<dbReference type="Proteomes" id="UP000472267">
    <property type="component" value="Chromosome 6"/>
</dbReference>
<feature type="region of interest" description="Disordered" evidence="6">
    <location>
        <begin position="131"/>
        <end position="268"/>
    </location>
</feature>
<organism evidence="10 11">
    <name type="scientific">Salarias fasciatus</name>
    <name type="common">Jewelled blenny</name>
    <name type="synonym">Blennius fasciatus</name>
    <dbReference type="NCBI Taxonomy" id="181472"/>
    <lineage>
        <taxon>Eukaryota</taxon>
        <taxon>Metazoa</taxon>
        <taxon>Chordata</taxon>
        <taxon>Craniata</taxon>
        <taxon>Vertebrata</taxon>
        <taxon>Euteleostomi</taxon>
        <taxon>Actinopterygii</taxon>
        <taxon>Neopterygii</taxon>
        <taxon>Teleostei</taxon>
        <taxon>Neoteleostei</taxon>
        <taxon>Acanthomorphata</taxon>
        <taxon>Ovalentaria</taxon>
        <taxon>Blenniimorphae</taxon>
        <taxon>Blenniiformes</taxon>
        <taxon>Blennioidei</taxon>
        <taxon>Blenniidae</taxon>
        <taxon>Salariinae</taxon>
        <taxon>Salarias</taxon>
    </lineage>
</organism>
<dbReference type="PROSITE" id="PS01187">
    <property type="entry name" value="EGF_CA"/>
    <property type="match status" value="1"/>
</dbReference>
<name>A0A672FIJ9_SALFA</name>
<evidence type="ECO:0000256" key="7">
    <source>
        <dbReference type="SAM" id="Phobius"/>
    </source>
</evidence>
<keyword evidence="1 5" id="KW-0245">EGF-like domain</keyword>
<dbReference type="InterPro" id="IPR000152">
    <property type="entry name" value="EGF-type_Asp/Asn_hydroxyl_site"/>
</dbReference>
<sequence>LRHQRGVGGADGGAFFALRSCHQLLGGDSGEFFSPDYLCSNPPLWCNWTVRAEPGRRLHLQLEDLTPDRTCHLKRDQIHVDEPAGGEPAHRVLRGCWREAKFTSASNTLHVVLLIAGRAAAPYRGFHARYRAFGPPDQESQGNPEGRGQRAVQAENRSLLDTLQTNASQQPPLSDRTEPGVDSTQKPPPSRESTTQSTGPTGPRTQSTGPRTQSTESRTQSTESRTQSTESSTQSTVPTESTTQSTEPRTQITEPTEPTHPHPHLLEPLWDPRDRVLAPLSRLNLTGSVLTVPDVNECGTQLVLCDVNADCVNQFGSYSCRCRPGFQDQSRLGSGGTVCVDLKASGTSGDGEPSGLSPETKGVYVLFFLLSCLILMLLAAAAMFYHRRHRGAFLVRCHSSGSVSPQDLNNNRRPLEGHCEPPPPPPPPARGHREGWPPAKDRRPAADLPLLRFSPLLPPGDYVDPHRGAKP</sequence>
<feature type="compositionally biased region" description="Basic and acidic residues" evidence="6">
    <location>
        <begin position="431"/>
        <end position="445"/>
    </location>
</feature>
<evidence type="ECO:0000313" key="10">
    <source>
        <dbReference type="Ensembl" id="ENSSFAP00005004380.1"/>
    </source>
</evidence>
<dbReference type="SMART" id="SM00179">
    <property type="entry name" value="EGF_CA"/>
    <property type="match status" value="1"/>
</dbReference>
<keyword evidence="11" id="KW-1185">Reference proteome</keyword>
<dbReference type="SMART" id="SM00181">
    <property type="entry name" value="EGF"/>
    <property type="match status" value="1"/>
</dbReference>
<keyword evidence="2" id="KW-0732">Signal</keyword>
<dbReference type="InParanoid" id="A0A672FIJ9"/>
<feature type="compositionally biased region" description="Polar residues" evidence="6">
    <location>
        <begin position="155"/>
        <end position="172"/>
    </location>
</feature>
<evidence type="ECO:0000313" key="11">
    <source>
        <dbReference type="Proteomes" id="UP000472267"/>
    </source>
</evidence>
<dbReference type="CDD" id="cd00041">
    <property type="entry name" value="CUB"/>
    <property type="match status" value="1"/>
</dbReference>
<comment type="caution">
    <text evidence="5">Lacks conserved residue(s) required for the propagation of feature annotation.</text>
</comment>
<evidence type="ECO:0000256" key="5">
    <source>
        <dbReference type="PROSITE-ProRule" id="PRU00076"/>
    </source>
</evidence>
<dbReference type="Pfam" id="PF00431">
    <property type="entry name" value="CUB"/>
    <property type="match status" value="1"/>
</dbReference>
<dbReference type="PROSITE" id="PS00010">
    <property type="entry name" value="ASX_HYDROXYL"/>
    <property type="match status" value="1"/>
</dbReference>
<feature type="domain" description="CUB" evidence="8">
    <location>
        <begin position="21"/>
        <end position="133"/>
    </location>
</feature>
<keyword evidence="7" id="KW-1133">Transmembrane helix</keyword>
<keyword evidence="7" id="KW-0472">Membrane</keyword>